<dbReference type="SMART" id="SM00347">
    <property type="entry name" value="HTH_MARR"/>
    <property type="match status" value="1"/>
</dbReference>
<dbReference type="GO" id="GO:0006950">
    <property type="term" value="P:response to stress"/>
    <property type="evidence" value="ECO:0007669"/>
    <property type="project" value="TreeGrafter"/>
</dbReference>
<comment type="caution">
    <text evidence="5">The sequence shown here is derived from an EMBL/GenBank/DDBJ whole genome shotgun (WGS) entry which is preliminary data.</text>
</comment>
<dbReference type="InterPro" id="IPR036390">
    <property type="entry name" value="WH_DNA-bd_sf"/>
</dbReference>
<evidence type="ECO:0000313" key="5">
    <source>
        <dbReference type="EMBL" id="RZS86151.1"/>
    </source>
</evidence>
<proteinExistence type="predicted"/>
<evidence type="ECO:0000256" key="2">
    <source>
        <dbReference type="ARBA" id="ARBA00023125"/>
    </source>
</evidence>
<reference evidence="5 6" key="1">
    <citation type="submission" date="2019-02" db="EMBL/GenBank/DDBJ databases">
        <title>Genomic Encyclopedia of Type Strains, Phase IV (KMG-IV): sequencing the most valuable type-strain genomes for metagenomic binning, comparative biology and taxonomic classification.</title>
        <authorList>
            <person name="Goeker M."/>
        </authorList>
    </citation>
    <scope>NUCLEOTIDE SEQUENCE [LARGE SCALE GENOMIC DNA]</scope>
    <source>
        <strain evidence="5 6">K24</strain>
    </source>
</reference>
<dbReference type="InterPro" id="IPR036388">
    <property type="entry name" value="WH-like_DNA-bd_sf"/>
</dbReference>
<keyword evidence="6" id="KW-1185">Reference proteome</keyword>
<keyword evidence="2" id="KW-0238">DNA-binding</keyword>
<evidence type="ECO:0000259" key="4">
    <source>
        <dbReference type="PROSITE" id="PS50995"/>
    </source>
</evidence>
<keyword evidence="3" id="KW-0804">Transcription</keyword>
<dbReference type="Gene3D" id="1.10.10.10">
    <property type="entry name" value="Winged helix-like DNA-binding domain superfamily/Winged helix DNA-binding domain"/>
    <property type="match status" value="1"/>
</dbReference>
<evidence type="ECO:0000256" key="1">
    <source>
        <dbReference type="ARBA" id="ARBA00023015"/>
    </source>
</evidence>
<dbReference type="PRINTS" id="PR00598">
    <property type="entry name" value="HTHMARR"/>
</dbReference>
<dbReference type="AlphaFoldDB" id="A0A4Q7NLW2"/>
<protein>
    <submittedName>
        <fullName evidence="5">MarR family transcriptional regulator</fullName>
    </submittedName>
</protein>
<dbReference type="PROSITE" id="PS50995">
    <property type="entry name" value="HTH_MARR_2"/>
    <property type="match status" value="1"/>
</dbReference>
<dbReference type="SUPFAM" id="SSF46785">
    <property type="entry name" value="Winged helix' DNA-binding domain"/>
    <property type="match status" value="1"/>
</dbReference>
<sequence length="160" mass="17597">MGDNNARSSCGLPMATPYDKRFGFLVSDIGRLMSTEFDRRARGRLELSRAQCRLALYLSFLGPMTQAQLAETLDVTPMTVARMLDRMQDGGWVTRMPVPGDRRAFRVEATAKAESMLAEALNVGDELADFALRGLTEAEQGQLIGLLQRVRNNMAAPDAG</sequence>
<dbReference type="Proteomes" id="UP000292445">
    <property type="component" value="Unassembled WGS sequence"/>
</dbReference>
<organism evidence="5 6">
    <name type="scientific">Pigmentiphaga kullae</name>
    <dbReference type="NCBI Taxonomy" id="151784"/>
    <lineage>
        <taxon>Bacteria</taxon>
        <taxon>Pseudomonadati</taxon>
        <taxon>Pseudomonadota</taxon>
        <taxon>Betaproteobacteria</taxon>
        <taxon>Burkholderiales</taxon>
        <taxon>Alcaligenaceae</taxon>
        <taxon>Pigmentiphaga</taxon>
    </lineage>
</organism>
<dbReference type="GO" id="GO:0003677">
    <property type="term" value="F:DNA binding"/>
    <property type="evidence" value="ECO:0007669"/>
    <property type="project" value="UniProtKB-KW"/>
</dbReference>
<dbReference type="Pfam" id="PF01047">
    <property type="entry name" value="MarR"/>
    <property type="match status" value="1"/>
</dbReference>
<evidence type="ECO:0000313" key="6">
    <source>
        <dbReference type="Proteomes" id="UP000292445"/>
    </source>
</evidence>
<feature type="domain" description="HTH marR-type" evidence="4">
    <location>
        <begin position="19"/>
        <end position="152"/>
    </location>
</feature>
<name>A0A4Q7NLW2_9BURK</name>
<dbReference type="EMBL" id="SGXC01000001">
    <property type="protein sequence ID" value="RZS86151.1"/>
    <property type="molecule type" value="Genomic_DNA"/>
</dbReference>
<accession>A0A4Q7NLW2</accession>
<dbReference type="InterPro" id="IPR039422">
    <property type="entry name" value="MarR/SlyA-like"/>
</dbReference>
<dbReference type="PANTHER" id="PTHR33164:SF64">
    <property type="entry name" value="TRANSCRIPTIONAL REGULATOR SLYA"/>
    <property type="match status" value="1"/>
</dbReference>
<keyword evidence="1" id="KW-0805">Transcription regulation</keyword>
<dbReference type="InterPro" id="IPR000835">
    <property type="entry name" value="HTH_MarR-typ"/>
</dbReference>
<evidence type="ECO:0000256" key="3">
    <source>
        <dbReference type="ARBA" id="ARBA00023163"/>
    </source>
</evidence>
<dbReference type="PANTHER" id="PTHR33164">
    <property type="entry name" value="TRANSCRIPTIONAL REGULATOR, MARR FAMILY"/>
    <property type="match status" value="1"/>
</dbReference>
<gene>
    <name evidence="5" type="ORF">EV675_2185</name>
</gene>
<dbReference type="GO" id="GO:0003700">
    <property type="term" value="F:DNA-binding transcription factor activity"/>
    <property type="evidence" value="ECO:0007669"/>
    <property type="project" value="InterPro"/>
</dbReference>